<accession>A0A3E0LAK4</accession>
<dbReference type="InterPro" id="IPR032583">
    <property type="entry name" value="DUF4914"/>
</dbReference>
<gene>
    <name evidence="1" type="ORF">DWQ54_02485</name>
</gene>
<evidence type="ECO:0000313" key="2">
    <source>
        <dbReference type="Proteomes" id="UP000256873"/>
    </source>
</evidence>
<dbReference type="SUPFAM" id="SSF53795">
    <property type="entry name" value="PEP carboxykinase-like"/>
    <property type="match status" value="1"/>
</dbReference>
<proteinExistence type="predicted"/>
<reference evidence="1 2" key="1">
    <citation type="submission" date="2017-10" db="EMBL/GenBank/DDBJ databases">
        <title>A large-scale comparative metagenomic study reveals the eutrophication-driven functional interactions in six Microcystis-epibionts communities.</title>
        <authorList>
            <person name="Li Q."/>
            <person name="Lin F."/>
        </authorList>
    </citation>
    <scope>NUCLEOTIDE SEQUENCE [LARGE SCALE GENOMIC DNA]</scope>
    <source>
        <strain evidence="1">TF09</strain>
    </source>
</reference>
<dbReference type="EMBL" id="QQWC01000001">
    <property type="protein sequence ID" value="REJ44415.1"/>
    <property type="molecule type" value="Genomic_DNA"/>
</dbReference>
<name>A0A3E0LAK4_9CHRO</name>
<dbReference type="Pfam" id="PF16260">
    <property type="entry name" value="DUF4914"/>
    <property type="match status" value="1"/>
</dbReference>
<protein>
    <submittedName>
        <fullName evidence="1">DUF4914 family protein</fullName>
    </submittedName>
</protein>
<organism evidence="1 2">
    <name type="scientific">Microcystis flos-aquae TF09</name>
    <dbReference type="NCBI Taxonomy" id="2060473"/>
    <lineage>
        <taxon>Bacteria</taxon>
        <taxon>Bacillati</taxon>
        <taxon>Cyanobacteriota</taxon>
        <taxon>Cyanophyceae</taxon>
        <taxon>Oscillatoriophycideae</taxon>
        <taxon>Chroococcales</taxon>
        <taxon>Microcystaceae</taxon>
        <taxon>Microcystis</taxon>
    </lineage>
</organism>
<dbReference type="AlphaFoldDB" id="A0A3E0LAK4"/>
<comment type="caution">
    <text evidence="1">The sequence shown here is derived from an EMBL/GenBank/DDBJ whole genome shotgun (WGS) entry which is preliminary data.</text>
</comment>
<dbReference type="Proteomes" id="UP000256873">
    <property type="component" value="Unassembled WGS sequence"/>
</dbReference>
<sequence>MVVNPLPDFSLPSELTDILQSCPNFTLAADVEQLIELAVKDAKNGYHEVAYDIPNRGKVVEALVCRVRNGISANYTEPYMRRRDPDCMVIGDELPTNKPTFKSRFGFEFEELRQQTFAWLKTQELALFTFVAGVKGKGPDVVVVAPANAGFFALGLSLLQGIDDPSEIGSDFLPGAVLYVAPPFRHQVFQGKQVVVHNRRPGLHELFSYNLYPGPSAKKGIYGVLLAMGEQENWVTAHASTVQVITPYDHKVTFMHEGASGGGKSEMLEPAHRRPDGSLLLGKNLVTGDERHLILPKACDLRPVTDDMALCHPSLRQPKNQDKLALMDAENAWFVRLNHITHYGTDPYLEELTIHPPHPLLFLNIEARPESTALIWQHIEDEPGKPCPNPRVVIPRDIIPNVVNGAVSVDIRSFGVRTPPCTKERPSYGIIGLLHLLPPALAWLWRLVAPRGHANPSIVEKEGMSSEGVGSYWPFATGRRVIQANLILQQILTTPKVRYTLCPNQYIGAWEVGFMPQWIAREYLARRGGEKFSRQQVVPSRCPLLGYTFRSMMVEGQTIGNWFFRVNLQPEVGNEAFDWGTTILKEFFAGQLRQFLEPDLDPLGKTIIDCCLSDASLEDYERLIPYPIISDED</sequence>
<evidence type="ECO:0000313" key="1">
    <source>
        <dbReference type="EMBL" id="REJ44415.1"/>
    </source>
</evidence>